<dbReference type="InterPro" id="IPR018936">
    <property type="entry name" value="PI3/4_kinase_CS"/>
</dbReference>
<dbReference type="GO" id="GO:0005634">
    <property type="term" value="C:nucleus"/>
    <property type="evidence" value="ECO:0007669"/>
    <property type="project" value="TreeGrafter"/>
</dbReference>
<dbReference type="InterPro" id="IPR050517">
    <property type="entry name" value="DDR_Repair_Kinase"/>
</dbReference>
<dbReference type="Gene3D" id="3.30.1010.10">
    <property type="entry name" value="Phosphatidylinositol 3-kinase Catalytic Subunit, Chain A, domain 4"/>
    <property type="match status" value="1"/>
</dbReference>
<evidence type="ECO:0000256" key="2">
    <source>
        <dbReference type="ARBA" id="ARBA00022679"/>
    </source>
</evidence>
<keyword evidence="4" id="KW-0418">Kinase</keyword>
<dbReference type="EMBL" id="CAJVPZ010001666">
    <property type="protein sequence ID" value="CAG8497211.1"/>
    <property type="molecule type" value="Genomic_DNA"/>
</dbReference>
<evidence type="ECO:0000259" key="9">
    <source>
        <dbReference type="PROSITE" id="PS51190"/>
    </source>
</evidence>
<keyword evidence="2" id="KW-0808">Transferase</keyword>
<feature type="domain" description="FATC" evidence="9">
    <location>
        <begin position="1484"/>
        <end position="1516"/>
    </location>
</feature>
<dbReference type="OrthoDB" id="381190at2759"/>
<dbReference type="SMART" id="SM00146">
    <property type="entry name" value="PI3Kc"/>
    <property type="match status" value="1"/>
</dbReference>
<dbReference type="Pfam" id="PF00454">
    <property type="entry name" value="PI3_PI4_kinase"/>
    <property type="match status" value="1"/>
</dbReference>
<comment type="catalytic activity">
    <reaction evidence="6">
        <text>L-threonyl-[protein] + ATP = O-phospho-L-threonyl-[protein] + ADP + H(+)</text>
        <dbReference type="Rhea" id="RHEA:46608"/>
        <dbReference type="Rhea" id="RHEA-COMP:11060"/>
        <dbReference type="Rhea" id="RHEA-COMP:11605"/>
        <dbReference type="ChEBI" id="CHEBI:15378"/>
        <dbReference type="ChEBI" id="CHEBI:30013"/>
        <dbReference type="ChEBI" id="CHEBI:30616"/>
        <dbReference type="ChEBI" id="CHEBI:61977"/>
        <dbReference type="ChEBI" id="CHEBI:456216"/>
        <dbReference type="EC" id="2.7.11.1"/>
    </reaction>
</comment>
<evidence type="ECO:0000256" key="1">
    <source>
        <dbReference type="ARBA" id="ARBA00012513"/>
    </source>
</evidence>
<protein>
    <recommendedName>
        <fullName evidence="1">non-specific serine/threonine protein kinase</fullName>
        <ecNumber evidence="1">2.7.11.1</ecNumber>
    </recommendedName>
</protein>
<dbReference type="InterPro" id="IPR000403">
    <property type="entry name" value="PI3/4_kinase_cat_dom"/>
</dbReference>
<dbReference type="PROSITE" id="PS51190">
    <property type="entry name" value="FATC"/>
    <property type="match status" value="1"/>
</dbReference>
<evidence type="ECO:0000256" key="4">
    <source>
        <dbReference type="ARBA" id="ARBA00022777"/>
    </source>
</evidence>
<dbReference type="PANTHER" id="PTHR11139">
    <property type="entry name" value="ATAXIA TELANGIECTASIA MUTATED ATM -RELATED"/>
    <property type="match status" value="1"/>
</dbReference>
<dbReference type="Proteomes" id="UP000789396">
    <property type="component" value="Unassembled WGS sequence"/>
</dbReference>
<proteinExistence type="predicted"/>
<evidence type="ECO:0000313" key="11">
    <source>
        <dbReference type="Proteomes" id="UP000789396"/>
    </source>
</evidence>
<dbReference type="Gene3D" id="1.10.1070.11">
    <property type="entry name" value="Phosphatidylinositol 3-/4-kinase, catalytic domain"/>
    <property type="match status" value="1"/>
</dbReference>
<evidence type="ECO:0000313" key="10">
    <source>
        <dbReference type="EMBL" id="CAG8497211.1"/>
    </source>
</evidence>
<dbReference type="PROSITE" id="PS50290">
    <property type="entry name" value="PI3_4_KINASE_3"/>
    <property type="match status" value="1"/>
</dbReference>
<dbReference type="InterPro" id="IPR003152">
    <property type="entry name" value="FATC_dom"/>
</dbReference>
<reference evidence="10" key="1">
    <citation type="submission" date="2021-06" db="EMBL/GenBank/DDBJ databases">
        <authorList>
            <person name="Kallberg Y."/>
            <person name="Tangrot J."/>
            <person name="Rosling A."/>
        </authorList>
    </citation>
    <scope>NUCLEOTIDE SEQUENCE</scope>
    <source>
        <strain evidence="10">IN212</strain>
    </source>
</reference>
<dbReference type="SMART" id="SM01345">
    <property type="entry name" value="Rapamycin_bind"/>
    <property type="match status" value="1"/>
</dbReference>
<dbReference type="CDD" id="cd05170">
    <property type="entry name" value="PIKKc_SMG1"/>
    <property type="match status" value="1"/>
</dbReference>
<dbReference type="SMART" id="SM01343">
    <property type="entry name" value="FATC"/>
    <property type="match status" value="1"/>
</dbReference>
<comment type="caution">
    <text evidence="10">The sequence shown here is derived from an EMBL/GenBank/DDBJ whole genome shotgun (WGS) entry which is preliminary data.</text>
</comment>
<evidence type="ECO:0000256" key="3">
    <source>
        <dbReference type="ARBA" id="ARBA00022741"/>
    </source>
</evidence>
<comment type="catalytic activity">
    <reaction evidence="7">
        <text>L-seryl-[protein] + ATP = O-phospho-L-seryl-[protein] + ADP + H(+)</text>
        <dbReference type="Rhea" id="RHEA:17989"/>
        <dbReference type="Rhea" id="RHEA-COMP:9863"/>
        <dbReference type="Rhea" id="RHEA-COMP:11604"/>
        <dbReference type="ChEBI" id="CHEBI:15378"/>
        <dbReference type="ChEBI" id="CHEBI:29999"/>
        <dbReference type="ChEBI" id="CHEBI:30616"/>
        <dbReference type="ChEBI" id="CHEBI:83421"/>
        <dbReference type="ChEBI" id="CHEBI:456216"/>
        <dbReference type="EC" id="2.7.11.1"/>
    </reaction>
</comment>
<gene>
    <name evidence="10" type="ORF">RFULGI_LOCUS2266</name>
</gene>
<dbReference type="GO" id="GO:0004674">
    <property type="term" value="F:protein serine/threonine kinase activity"/>
    <property type="evidence" value="ECO:0007669"/>
    <property type="project" value="UniProtKB-EC"/>
</dbReference>
<dbReference type="InterPro" id="IPR036940">
    <property type="entry name" value="PI3/4_kinase_cat_sf"/>
</dbReference>
<accession>A0A9N8ZIT6</accession>
<dbReference type="GO" id="GO:0035556">
    <property type="term" value="P:intracellular signal transduction"/>
    <property type="evidence" value="ECO:0007669"/>
    <property type="project" value="UniProtKB-ARBA"/>
</dbReference>
<evidence type="ECO:0000256" key="5">
    <source>
        <dbReference type="ARBA" id="ARBA00022840"/>
    </source>
</evidence>
<dbReference type="InterPro" id="IPR039414">
    <property type="entry name" value="SMG1_PIKKc"/>
</dbReference>
<dbReference type="Pfam" id="PF02260">
    <property type="entry name" value="FATC"/>
    <property type="match status" value="1"/>
</dbReference>
<feature type="domain" description="PI3K/PI4K catalytic" evidence="8">
    <location>
        <begin position="554"/>
        <end position="894"/>
    </location>
</feature>
<evidence type="ECO:0000259" key="8">
    <source>
        <dbReference type="PROSITE" id="PS50290"/>
    </source>
</evidence>
<keyword evidence="5" id="KW-0067">ATP-binding</keyword>
<sequence>MKSEVQQLHHFLSEFVEYINLNQEFSFSDTFVIDLSVWSPLNTAVDQLLSSPESETLKEVDIFKLIMAKISRKSSALNYAAHIFHNWKKDTPAEVVFEHSKMLFAQGLYQEAIVRVCSLLRDEQHPSCAFSEALIFRQNVLLKLAKWLQHTESQLDSETLSDLHLILGKYIGSQGLNENNLEPNLINSNLVEACLFSAINEETSTAKAWFAYASYHYQHSRQIVDELGSYKLSIDLLNTINRKIQQVLTNDWKISNGDNLTDCDMIIKHLPVERIEESDITTATLRILRLLVKHGLLFEESFVEGFNNTNIRSWENITPQLFSRLDHPEPFVQQQLCKLLCSIASVSPQLVVYHTVAASNSSGTSDLNKQLLQRIADSLDNSNGTLIIEIRRVIEELQRITVLWEELWLNKISGLQLDVNRRFHKFEREFERINDNLNLSSEQRNKIMKESYDAIMKPVILSIDRSYNSTIAAASTHHEKWFCRTFGNRIHEALEALRSPFSWESYKTDLSKELMSNRSLKLVDVSPFLATIKSSAIAMPGLPYHMDTVTIQSFDENFIILPTKTKPKKLVLLGSDGRQYGYLFKGHEDLHLDERIMQLLKITNDLLKRDRQTSARNLRARNYAVIPLGNHSGMIQWVENATQIFVLYKKWQHREHFAKVLQNNTDESVGNPQRPSDMYFEKIGKALKKEGWPASTSRRNWPHSVLKSVFLELVSETPSDLLEKEVWASCSSPKEWWMKSTSLSRSLAVMSVIGYIIGLGDRHLDNILIDFECGEVIHIDYNVCFEKGKKLRVPETIPFRLTQNIETVLGVTGVEGVFRIACENVLSVLRENKEMLITLLEAFVYDPLVDWHQDVSEDREKQIMEIEENIGLIPLENNQGHISNLLSEFLTVFKHICEHYMNLYNQQAELSEQPSQSHKIEIRESAFIHSQIELESLKSALSQRANECALWHAQHEKTIQSIQGPTLQIIYNEIFSSMKITDDEIFGRTLAIATELLQSVRIILSLQHNFVNIILPKIFLLMHGSPQAFEPFAEILRNLSTDTFNYWGMKHPESHYALKEHSLPKDGQENLIEDCLIDNYTVHKLNVIRTGNEDINLTLDNSPINNLISQGLVSNDDISAQKLKIKQYSFHGCKINLRKTQIEIELQHRQMELMRFEWINEALIGDNNVNRFVLLENLLQELVSQYRVINAEIADFIATQIVNENTGELLRSFGDAVANQQMIFAQEFERVNLCNSILHLETFRTVTDKTVAMDADTLQLVKRLDSKLSTASSQLDITQQLSTLKIDESLDMDLLRNLENIAKNLRTIVEEVRNLIGELFPLVEPIANFEMDTTDDSGKDARLKAKWSKFDSDFDTAISGALAVVDRRFHQKNNFSESDYTVMVENLRRDNERAISYLTETIIRVFENLFTLGEVSGTITQNGSSQKISPENIENKNSSDFAQANTGTEDISKNTIAGQALLPSNEETMESWDVPMQQDFESTTKMTVQEQIDKIIQQSLDIDNLCVMYEGWTPWI</sequence>
<dbReference type="PROSITE" id="PS00916">
    <property type="entry name" value="PI3_4_KINASE_2"/>
    <property type="match status" value="1"/>
</dbReference>
<keyword evidence="11" id="KW-1185">Reference proteome</keyword>
<keyword evidence="3" id="KW-0547">Nucleotide-binding</keyword>
<dbReference type="InterPro" id="IPR011009">
    <property type="entry name" value="Kinase-like_dom_sf"/>
</dbReference>
<dbReference type="SUPFAM" id="SSF56112">
    <property type="entry name" value="Protein kinase-like (PK-like)"/>
    <property type="match status" value="1"/>
</dbReference>
<name>A0A9N8ZIT6_9GLOM</name>
<dbReference type="GO" id="GO:0005524">
    <property type="term" value="F:ATP binding"/>
    <property type="evidence" value="ECO:0007669"/>
    <property type="project" value="UniProtKB-KW"/>
</dbReference>
<dbReference type="EC" id="2.7.11.1" evidence="1"/>
<evidence type="ECO:0000256" key="7">
    <source>
        <dbReference type="ARBA" id="ARBA00048679"/>
    </source>
</evidence>
<dbReference type="GO" id="GO:0000184">
    <property type="term" value="P:nuclear-transcribed mRNA catabolic process, nonsense-mediated decay"/>
    <property type="evidence" value="ECO:0007669"/>
    <property type="project" value="InterPro"/>
</dbReference>
<organism evidence="10 11">
    <name type="scientific">Racocetra fulgida</name>
    <dbReference type="NCBI Taxonomy" id="60492"/>
    <lineage>
        <taxon>Eukaryota</taxon>
        <taxon>Fungi</taxon>
        <taxon>Fungi incertae sedis</taxon>
        <taxon>Mucoromycota</taxon>
        <taxon>Glomeromycotina</taxon>
        <taxon>Glomeromycetes</taxon>
        <taxon>Diversisporales</taxon>
        <taxon>Gigasporaceae</taxon>
        <taxon>Racocetra</taxon>
    </lineage>
</organism>
<evidence type="ECO:0000256" key="6">
    <source>
        <dbReference type="ARBA" id="ARBA00047899"/>
    </source>
</evidence>